<reference evidence="2 3" key="1">
    <citation type="submission" date="2017-11" db="EMBL/GenBank/DDBJ databases">
        <title>Draft genome sequence of magnetotactic bacterium Magnetospirillum kuznetsovii LBB-42.</title>
        <authorList>
            <person name="Grouzdev D.S."/>
            <person name="Rysina M.S."/>
            <person name="Baslerov R.V."/>
            <person name="Koziaeva V."/>
        </authorList>
    </citation>
    <scope>NUCLEOTIDE SEQUENCE [LARGE SCALE GENOMIC DNA]</scope>
    <source>
        <strain evidence="2 3">LBB-42</strain>
    </source>
</reference>
<protein>
    <submittedName>
        <fullName evidence="2">Uncharacterized protein</fullName>
    </submittedName>
</protein>
<dbReference type="AlphaFoldDB" id="A0A364NSW6"/>
<dbReference type="EMBL" id="PGTO01000044">
    <property type="protein sequence ID" value="RAU20005.1"/>
    <property type="molecule type" value="Genomic_DNA"/>
</dbReference>
<evidence type="ECO:0000313" key="2">
    <source>
        <dbReference type="EMBL" id="RAU20005.1"/>
    </source>
</evidence>
<dbReference type="OrthoDB" id="7342763at2"/>
<comment type="caution">
    <text evidence="2">The sequence shown here is derived from an EMBL/GenBank/DDBJ whole genome shotgun (WGS) entry which is preliminary data.</text>
</comment>
<keyword evidence="1" id="KW-1133">Transmembrane helix</keyword>
<keyword evidence="3" id="KW-1185">Reference proteome</keyword>
<evidence type="ECO:0000313" key="3">
    <source>
        <dbReference type="Proteomes" id="UP000251075"/>
    </source>
</evidence>
<proteinExistence type="predicted"/>
<keyword evidence="1" id="KW-0812">Transmembrane</keyword>
<organism evidence="2 3">
    <name type="scientific">Paramagnetospirillum kuznetsovii</name>
    <dbReference type="NCBI Taxonomy" id="2053833"/>
    <lineage>
        <taxon>Bacteria</taxon>
        <taxon>Pseudomonadati</taxon>
        <taxon>Pseudomonadota</taxon>
        <taxon>Alphaproteobacteria</taxon>
        <taxon>Rhodospirillales</taxon>
        <taxon>Magnetospirillaceae</taxon>
        <taxon>Paramagnetospirillum</taxon>
    </lineage>
</organism>
<keyword evidence="1" id="KW-0472">Membrane</keyword>
<evidence type="ECO:0000256" key="1">
    <source>
        <dbReference type="SAM" id="Phobius"/>
    </source>
</evidence>
<name>A0A364NSW6_9PROT</name>
<sequence length="196" mass="21477">MLAHSSSTMLASVLHRQLPGNMRNGDCRGLSQSLHDGRIVVEDIALPYLPKISDQEIDRLLLISQRGRHSPSHRRLIVHLHLLAIALMPDSVIYPEVAVTEDRYPLRCDVGAWSVHGTLNAFEAGATNGARITEMLNGRVMRVIVIPYASLSYPMILGYAFSNPDNPPLPMLSGTDGRRAMATLTEQITSTLSIAA</sequence>
<dbReference type="Proteomes" id="UP000251075">
    <property type="component" value="Unassembled WGS sequence"/>
</dbReference>
<accession>A0A364NSW6</accession>
<feature type="transmembrane region" description="Helical" evidence="1">
    <location>
        <begin position="140"/>
        <end position="161"/>
    </location>
</feature>
<gene>
    <name evidence="2" type="ORF">CU669_20700</name>
</gene>